<comment type="catalytic activity">
    <reaction evidence="9">
        <text>(6S)-5,6,7,8-tetrahydrofolyl-(gamma-L-Glu)(n) + L-glutamate + ATP = (6S)-5,6,7,8-tetrahydrofolyl-(gamma-L-Glu)(n+1) + ADP + phosphate + H(+)</text>
        <dbReference type="Rhea" id="RHEA:10580"/>
        <dbReference type="Rhea" id="RHEA-COMP:14738"/>
        <dbReference type="Rhea" id="RHEA-COMP:14740"/>
        <dbReference type="ChEBI" id="CHEBI:15378"/>
        <dbReference type="ChEBI" id="CHEBI:29985"/>
        <dbReference type="ChEBI" id="CHEBI:30616"/>
        <dbReference type="ChEBI" id="CHEBI:43474"/>
        <dbReference type="ChEBI" id="CHEBI:141005"/>
        <dbReference type="ChEBI" id="CHEBI:456216"/>
        <dbReference type="EC" id="6.3.2.17"/>
    </reaction>
</comment>
<evidence type="ECO:0000256" key="9">
    <source>
        <dbReference type="ARBA" id="ARBA00047493"/>
    </source>
</evidence>
<dbReference type="InterPro" id="IPR013221">
    <property type="entry name" value="Mur_ligase_cen"/>
</dbReference>
<dbReference type="InterPro" id="IPR004101">
    <property type="entry name" value="Mur_ligase_C"/>
</dbReference>
<dbReference type="PANTHER" id="PTHR11136:SF0">
    <property type="entry name" value="DIHYDROFOLATE SYNTHETASE-RELATED"/>
    <property type="match status" value="1"/>
</dbReference>
<dbReference type="GO" id="GO:0005737">
    <property type="term" value="C:cytoplasm"/>
    <property type="evidence" value="ECO:0007669"/>
    <property type="project" value="TreeGrafter"/>
</dbReference>
<dbReference type="GO" id="GO:0046872">
    <property type="term" value="F:metal ion binding"/>
    <property type="evidence" value="ECO:0007669"/>
    <property type="project" value="UniProtKB-KW"/>
</dbReference>
<evidence type="ECO:0000256" key="6">
    <source>
        <dbReference type="ARBA" id="ARBA00022840"/>
    </source>
</evidence>
<dbReference type="EMBL" id="BJUD01000009">
    <property type="protein sequence ID" value="GEK28402.1"/>
    <property type="molecule type" value="Genomic_DNA"/>
</dbReference>
<comment type="caution">
    <text evidence="14">The sequence shown here is derived from an EMBL/GenBank/DDBJ whole genome shotgun (WGS) entry which is preliminary data.</text>
</comment>
<keyword evidence="7" id="KW-0460">Magnesium</keyword>
<keyword evidence="5 10" id="KW-0547">Nucleotide-binding</keyword>
<dbReference type="InterPro" id="IPR001645">
    <property type="entry name" value="Folylpolyglutamate_synth"/>
</dbReference>
<evidence type="ECO:0000259" key="11">
    <source>
        <dbReference type="Pfam" id="PF02875"/>
    </source>
</evidence>
<dbReference type="Proteomes" id="UP000321429">
    <property type="component" value="Unassembled WGS sequence"/>
</dbReference>
<dbReference type="EC" id="6.3.2.17" evidence="2"/>
<dbReference type="EMBL" id="JQCB01000013">
    <property type="protein sequence ID" value="KRN94690.1"/>
    <property type="molecule type" value="Genomic_DNA"/>
</dbReference>
<comment type="similarity">
    <text evidence="1 10">Belongs to the folylpolyglutamate synthase family.</text>
</comment>
<evidence type="ECO:0000256" key="1">
    <source>
        <dbReference type="ARBA" id="ARBA00008276"/>
    </source>
</evidence>
<dbReference type="InterPro" id="IPR036615">
    <property type="entry name" value="Mur_ligase_C_dom_sf"/>
</dbReference>
<dbReference type="RefSeq" id="WP_057811201.1">
    <property type="nucleotide sequence ID" value="NZ_BJUD01000009.1"/>
</dbReference>
<evidence type="ECO:0000259" key="12">
    <source>
        <dbReference type="Pfam" id="PF08245"/>
    </source>
</evidence>
<evidence type="ECO:0000313" key="14">
    <source>
        <dbReference type="EMBL" id="KRN94690.1"/>
    </source>
</evidence>
<accession>A0A0R2KZ45</accession>
<keyword evidence="6 10" id="KW-0067">ATP-binding</keyword>
<feature type="domain" description="Mur ligase C-terminal" evidence="11">
    <location>
        <begin position="300"/>
        <end position="426"/>
    </location>
</feature>
<evidence type="ECO:0000256" key="4">
    <source>
        <dbReference type="ARBA" id="ARBA00022723"/>
    </source>
</evidence>
<dbReference type="AlphaFoldDB" id="A0A0R2KZ45"/>
<dbReference type="GO" id="GO:0008841">
    <property type="term" value="F:dihydrofolate synthase activity"/>
    <property type="evidence" value="ECO:0007669"/>
    <property type="project" value="TreeGrafter"/>
</dbReference>
<dbReference type="InterPro" id="IPR036565">
    <property type="entry name" value="Mur-like_cat_sf"/>
</dbReference>
<name>A0A0R2KZ45_9LACO</name>
<sequence>MATLTYKTLLKQLGSAMLAGDANRVPLLRHVLAKIGEPEQQVPKIHVVGTNGKGSTVAMLRQVLQANGQLVGTFSSPPILDDREQLQINGQMISEDQFVATYEQLLPTVITLLGDADQLSVFEWEFLIAVQWFANEHVDVMIFEAGLGGLLDATNAISVPDVSVFTHIALDHTRILGHTITEIAQNKAGIIKSGTTVVIAAEQMDAAKGTIESVAKTVKVPVINSDPNRIIVEQVTATGYKLAFQFAGQRLTGVTFKLVGVQQLTNLGTVLTVLELLRQKGWQISESALRTGLKSVALPGRFTQLSATSSHAAMILDGAHNPDSIQSLGATLHARWPQKQFTMVLGFLADKNVINMVEQLMPLIKQVIVTTPDQHMRALPAEQLADMLNASGMAPSQTIVAPTAQAVLKQLQQIPNGDTPIIVTGSFYLLRALWEAGLDA</sequence>
<proteinExistence type="inferred from homology"/>
<evidence type="ECO:0000256" key="10">
    <source>
        <dbReference type="PIRNR" id="PIRNR001563"/>
    </source>
</evidence>
<evidence type="ECO:0000313" key="15">
    <source>
        <dbReference type="Proteomes" id="UP000051139"/>
    </source>
</evidence>
<dbReference type="Proteomes" id="UP000051139">
    <property type="component" value="Unassembled WGS sequence"/>
</dbReference>
<dbReference type="PATRIC" id="fig|348151.3.peg.466"/>
<organism evidence="14 15">
    <name type="scientific">Furfurilactobacillus siliginis</name>
    <dbReference type="NCBI Taxonomy" id="348151"/>
    <lineage>
        <taxon>Bacteria</taxon>
        <taxon>Bacillati</taxon>
        <taxon>Bacillota</taxon>
        <taxon>Bacilli</taxon>
        <taxon>Lactobacillales</taxon>
        <taxon>Lactobacillaceae</taxon>
        <taxon>Furfurilactobacillus</taxon>
    </lineage>
</organism>
<keyword evidence="15" id="KW-1185">Reference proteome</keyword>
<dbReference type="PIRSF" id="PIRSF001563">
    <property type="entry name" value="Folylpolyglu_synth"/>
    <property type="match status" value="1"/>
</dbReference>
<feature type="domain" description="Mur ligase central" evidence="12">
    <location>
        <begin position="47"/>
        <end position="272"/>
    </location>
</feature>
<dbReference type="Gene3D" id="3.40.1190.10">
    <property type="entry name" value="Mur-like, catalytic domain"/>
    <property type="match status" value="1"/>
</dbReference>
<evidence type="ECO:0000256" key="8">
    <source>
        <dbReference type="ARBA" id="ARBA00030592"/>
    </source>
</evidence>
<evidence type="ECO:0000256" key="2">
    <source>
        <dbReference type="ARBA" id="ARBA00013025"/>
    </source>
</evidence>
<dbReference type="SUPFAM" id="SSF53623">
    <property type="entry name" value="MurD-like peptide ligases, catalytic domain"/>
    <property type="match status" value="1"/>
</dbReference>
<evidence type="ECO:0000256" key="7">
    <source>
        <dbReference type="ARBA" id="ARBA00022842"/>
    </source>
</evidence>
<gene>
    <name evidence="13" type="primary">folC2</name>
    <name evidence="14" type="ORF">IV55_GL000458</name>
    <name evidence="13" type="ORF">LSI01_07130</name>
</gene>
<reference evidence="13 16" key="2">
    <citation type="submission" date="2019-07" db="EMBL/GenBank/DDBJ databases">
        <title>Whole genome shotgun sequence of Lactobacillus siliginis NBRC 101315.</title>
        <authorList>
            <person name="Hosoyama A."/>
            <person name="Uohara A."/>
            <person name="Ohji S."/>
            <person name="Ichikawa N."/>
        </authorList>
    </citation>
    <scope>NUCLEOTIDE SEQUENCE [LARGE SCALE GENOMIC DNA]</scope>
    <source>
        <strain evidence="13 16">NBRC 101315</strain>
    </source>
</reference>
<keyword evidence="4" id="KW-0479">Metal-binding</keyword>
<dbReference type="Pfam" id="PF08245">
    <property type="entry name" value="Mur_ligase_M"/>
    <property type="match status" value="1"/>
</dbReference>
<dbReference type="OrthoDB" id="9809356at2"/>
<dbReference type="Gene3D" id="3.90.190.20">
    <property type="entry name" value="Mur ligase, C-terminal domain"/>
    <property type="match status" value="1"/>
</dbReference>
<dbReference type="Pfam" id="PF02875">
    <property type="entry name" value="Mur_ligase_C"/>
    <property type="match status" value="1"/>
</dbReference>
<dbReference type="STRING" id="348151.IV55_GL000458"/>
<reference evidence="14 15" key="1">
    <citation type="journal article" date="2015" name="Genome Announc.">
        <title>Expanding the biotechnology potential of lactobacilli through comparative genomics of 213 strains and associated genera.</title>
        <authorList>
            <person name="Sun Z."/>
            <person name="Harris H.M."/>
            <person name="McCann A."/>
            <person name="Guo C."/>
            <person name="Argimon S."/>
            <person name="Zhang W."/>
            <person name="Yang X."/>
            <person name="Jeffery I.B."/>
            <person name="Cooney J.C."/>
            <person name="Kagawa T.F."/>
            <person name="Liu W."/>
            <person name="Song Y."/>
            <person name="Salvetti E."/>
            <person name="Wrobel A."/>
            <person name="Rasinkangas P."/>
            <person name="Parkhill J."/>
            <person name="Rea M.C."/>
            <person name="O'Sullivan O."/>
            <person name="Ritari J."/>
            <person name="Douillard F.P."/>
            <person name="Paul Ross R."/>
            <person name="Yang R."/>
            <person name="Briner A.E."/>
            <person name="Felis G.E."/>
            <person name="de Vos W.M."/>
            <person name="Barrangou R."/>
            <person name="Klaenhammer T.R."/>
            <person name="Caufield P.W."/>
            <person name="Cui Y."/>
            <person name="Zhang H."/>
            <person name="O'Toole P.W."/>
        </authorList>
    </citation>
    <scope>NUCLEOTIDE SEQUENCE [LARGE SCALE GENOMIC DNA]</scope>
    <source>
        <strain evidence="14 15">DSM 22696</strain>
    </source>
</reference>
<dbReference type="GO" id="GO:0005524">
    <property type="term" value="F:ATP binding"/>
    <property type="evidence" value="ECO:0007669"/>
    <property type="project" value="UniProtKB-KW"/>
</dbReference>
<evidence type="ECO:0000256" key="5">
    <source>
        <dbReference type="ARBA" id="ARBA00022741"/>
    </source>
</evidence>
<evidence type="ECO:0000313" key="13">
    <source>
        <dbReference type="EMBL" id="GEK28402.1"/>
    </source>
</evidence>
<dbReference type="PANTHER" id="PTHR11136">
    <property type="entry name" value="FOLYLPOLYGLUTAMATE SYNTHASE-RELATED"/>
    <property type="match status" value="1"/>
</dbReference>
<protein>
    <recommendedName>
        <fullName evidence="2">tetrahydrofolate synthase</fullName>
        <ecNumber evidence="2">6.3.2.17</ecNumber>
    </recommendedName>
    <alternativeName>
        <fullName evidence="8">Tetrahydrofolylpolyglutamate synthase</fullName>
    </alternativeName>
</protein>
<dbReference type="SUPFAM" id="SSF53244">
    <property type="entry name" value="MurD-like peptide ligases, peptide-binding domain"/>
    <property type="match status" value="1"/>
</dbReference>
<keyword evidence="3 10" id="KW-0436">Ligase</keyword>
<evidence type="ECO:0000256" key="3">
    <source>
        <dbReference type="ARBA" id="ARBA00022598"/>
    </source>
</evidence>
<dbReference type="NCBIfam" id="TIGR01499">
    <property type="entry name" value="folC"/>
    <property type="match status" value="1"/>
</dbReference>
<dbReference type="GO" id="GO:0004326">
    <property type="term" value="F:tetrahydrofolylpolyglutamate synthase activity"/>
    <property type="evidence" value="ECO:0007669"/>
    <property type="project" value="UniProtKB-EC"/>
</dbReference>
<evidence type="ECO:0000313" key="16">
    <source>
        <dbReference type="Proteomes" id="UP000321429"/>
    </source>
</evidence>